<proteinExistence type="predicted"/>
<name>A0ABQ2F8Q0_9MICO</name>
<sequence length="207" mass="22368">MGLADVFQRRSDGSSEPPTPVPPPVRPSVAEQFATLSRLGLEPQDGVTATDVSADREAAILLKRHPYTAALHCLARDPGGGFTSHPRVTTVDLEHVVGPDSYPALVRKLADAAGTAHLLGDVVGGVDRERGRWVLRFTFDGVTREIHPRLDHDRADAGVMPEIFDAVAGPGQRAAQVRHGQTISVAYVPSRHEGELQRVLDRWAELA</sequence>
<dbReference type="Proteomes" id="UP000662111">
    <property type="component" value="Unassembled WGS sequence"/>
</dbReference>
<feature type="compositionally biased region" description="Pro residues" evidence="1">
    <location>
        <begin position="17"/>
        <end position="26"/>
    </location>
</feature>
<dbReference type="EMBL" id="BMLB01000004">
    <property type="protein sequence ID" value="GGK72779.1"/>
    <property type="molecule type" value="Genomic_DNA"/>
</dbReference>
<comment type="caution">
    <text evidence="2">The sequence shown here is derived from an EMBL/GenBank/DDBJ whole genome shotgun (WGS) entry which is preliminary data.</text>
</comment>
<gene>
    <name evidence="2" type="ORF">GCM10011509_21660</name>
</gene>
<evidence type="ECO:0000256" key="1">
    <source>
        <dbReference type="SAM" id="MobiDB-lite"/>
    </source>
</evidence>
<keyword evidence="3" id="KW-1185">Reference proteome</keyword>
<evidence type="ECO:0000313" key="2">
    <source>
        <dbReference type="EMBL" id="GGK72779.1"/>
    </source>
</evidence>
<accession>A0ABQ2F8Q0</accession>
<feature type="region of interest" description="Disordered" evidence="1">
    <location>
        <begin position="1"/>
        <end position="27"/>
    </location>
</feature>
<reference evidence="3" key="1">
    <citation type="journal article" date="2019" name="Int. J. Syst. Evol. Microbiol.">
        <title>The Global Catalogue of Microorganisms (GCM) 10K type strain sequencing project: providing services to taxonomists for standard genome sequencing and annotation.</title>
        <authorList>
            <consortium name="The Broad Institute Genomics Platform"/>
            <consortium name="The Broad Institute Genome Sequencing Center for Infectious Disease"/>
            <person name="Wu L."/>
            <person name="Ma J."/>
        </authorList>
    </citation>
    <scope>NUCLEOTIDE SEQUENCE [LARGE SCALE GENOMIC DNA]</scope>
    <source>
        <strain evidence="3">CGMCC 1.5362</strain>
    </source>
</reference>
<evidence type="ECO:0000313" key="3">
    <source>
        <dbReference type="Proteomes" id="UP000662111"/>
    </source>
</evidence>
<dbReference type="RefSeq" id="WP_022922747.1">
    <property type="nucleotide sequence ID" value="NZ_BMLB01000004.1"/>
</dbReference>
<protein>
    <submittedName>
        <fullName evidence="2">Uncharacterized protein</fullName>
    </submittedName>
</protein>
<organism evidence="2 3">
    <name type="scientific">Ornithinimicrobium pekingense</name>
    <dbReference type="NCBI Taxonomy" id="384677"/>
    <lineage>
        <taxon>Bacteria</taxon>
        <taxon>Bacillati</taxon>
        <taxon>Actinomycetota</taxon>
        <taxon>Actinomycetes</taxon>
        <taxon>Micrococcales</taxon>
        <taxon>Ornithinimicrobiaceae</taxon>
        <taxon>Ornithinimicrobium</taxon>
    </lineage>
</organism>